<dbReference type="EC" id="3.1.-.-" evidence="4"/>
<dbReference type="SUPFAM" id="SSF52266">
    <property type="entry name" value="SGNH hydrolase"/>
    <property type="match status" value="1"/>
</dbReference>
<dbReference type="Pfam" id="PF13472">
    <property type="entry name" value="Lipase_GDSL_2"/>
    <property type="match status" value="1"/>
</dbReference>
<protein>
    <submittedName>
        <fullName evidence="4">SGNH/GDSL hydrolase family protein</fullName>
        <ecNumber evidence="4">3.1.-.-</ecNumber>
    </submittedName>
</protein>
<dbReference type="EMBL" id="JAUYVH010000001">
    <property type="protein sequence ID" value="MDQ9169239.1"/>
    <property type="molecule type" value="Genomic_DNA"/>
</dbReference>
<keyword evidence="4" id="KW-0378">Hydrolase</keyword>
<feature type="region of interest" description="Disordered" evidence="1">
    <location>
        <begin position="27"/>
        <end position="49"/>
    </location>
</feature>
<organism evidence="4 5">
    <name type="scientific">Keguizhuia sedimenti</name>
    <dbReference type="NCBI Taxonomy" id="3064264"/>
    <lineage>
        <taxon>Bacteria</taxon>
        <taxon>Pseudomonadati</taxon>
        <taxon>Pseudomonadota</taxon>
        <taxon>Betaproteobacteria</taxon>
        <taxon>Burkholderiales</taxon>
        <taxon>Oxalobacteraceae</taxon>
        <taxon>Keguizhuia</taxon>
    </lineage>
</organism>
<keyword evidence="5" id="KW-1185">Reference proteome</keyword>
<dbReference type="InterPro" id="IPR013830">
    <property type="entry name" value="SGNH_hydro"/>
</dbReference>
<evidence type="ECO:0000313" key="4">
    <source>
        <dbReference type="EMBL" id="MDQ9169239.1"/>
    </source>
</evidence>
<proteinExistence type="predicted"/>
<dbReference type="CDD" id="cd00229">
    <property type="entry name" value="SGNH_hydrolase"/>
    <property type="match status" value="1"/>
</dbReference>
<dbReference type="Proteomes" id="UP001225596">
    <property type="component" value="Unassembled WGS sequence"/>
</dbReference>
<feature type="compositionally biased region" description="Gly residues" evidence="1">
    <location>
        <begin position="27"/>
        <end position="39"/>
    </location>
</feature>
<evidence type="ECO:0000313" key="5">
    <source>
        <dbReference type="Proteomes" id="UP001225596"/>
    </source>
</evidence>
<evidence type="ECO:0000256" key="1">
    <source>
        <dbReference type="SAM" id="MobiDB-lite"/>
    </source>
</evidence>
<feature type="signal peptide" evidence="2">
    <location>
        <begin position="1"/>
        <end position="18"/>
    </location>
</feature>
<sequence length="249" mass="25768">MKKLFNPAVICFALSLAACGGGGGGDDGNGSGSSGGAQAGGQPQTPNAQKLASTAQVIDYYGDSTIWGWQTQTDGAQVAVPAPAAFAAALPATPAHTVNNLGVNGQTACELLAGTNGFDDWATRMDAATATTVVILNHGINDAVSANSVPVNQYRTCLTGLAQAAKAENKRVIFETPNPISDTRLGPYIQAMREVAAQEGLSVIDQYAYLTDQYGQDASIIAPDGLHPTDEIYRVKGAYAASEFLKLDK</sequence>
<feature type="chain" id="PRO_5046314198" evidence="2">
    <location>
        <begin position="19"/>
        <end position="249"/>
    </location>
</feature>
<dbReference type="PROSITE" id="PS51257">
    <property type="entry name" value="PROKAR_LIPOPROTEIN"/>
    <property type="match status" value="1"/>
</dbReference>
<reference evidence="4 5" key="1">
    <citation type="submission" date="2023-08" db="EMBL/GenBank/DDBJ databases">
        <title>Oxalobacteraceae gen .nov., isolated from river sludge outside the plant.</title>
        <authorList>
            <person name="Zhao S.Y."/>
        </authorList>
    </citation>
    <scope>NUCLEOTIDE SEQUENCE [LARGE SCALE GENOMIC DNA]</scope>
    <source>
        <strain evidence="4 5">R-40</strain>
    </source>
</reference>
<comment type="caution">
    <text evidence="4">The sequence shown here is derived from an EMBL/GenBank/DDBJ whole genome shotgun (WGS) entry which is preliminary data.</text>
</comment>
<evidence type="ECO:0000259" key="3">
    <source>
        <dbReference type="Pfam" id="PF13472"/>
    </source>
</evidence>
<dbReference type="Gene3D" id="3.40.50.1110">
    <property type="entry name" value="SGNH hydrolase"/>
    <property type="match status" value="1"/>
</dbReference>
<evidence type="ECO:0000256" key="2">
    <source>
        <dbReference type="SAM" id="SignalP"/>
    </source>
</evidence>
<dbReference type="RefSeq" id="WP_338435094.1">
    <property type="nucleotide sequence ID" value="NZ_JAUYVH010000001.1"/>
</dbReference>
<dbReference type="InterPro" id="IPR036514">
    <property type="entry name" value="SGNH_hydro_sf"/>
</dbReference>
<dbReference type="GO" id="GO:0016787">
    <property type="term" value="F:hydrolase activity"/>
    <property type="evidence" value="ECO:0007669"/>
    <property type="project" value="UniProtKB-KW"/>
</dbReference>
<name>A0ABU1BK84_9BURK</name>
<accession>A0ABU1BK84</accession>
<gene>
    <name evidence="4" type="ORF">Q8A64_02325</name>
</gene>
<keyword evidence="2" id="KW-0732">Signal</keyword>
<feature type="domain" description="SGNH hydrolase-type esterase" evidence="3">
    <location>
        <begin position="61"/>
        <end position="235"/>
    </location>
</feature>